<evidence type="ECO:0000256" key="3">
    <source>
        <dbReference type="ARBA" id="ARBA00022946"/>
    </source>
</evidence>
<reference evidence="9" key="1">
    <citation type="journal article" date="2020" name="Stud. Mycol.">
        <title>101 Dothideomycetes genomes: a test case for predicting lifestyles and emergence of pathogens.</title>
        <authorList>
            <person name="Haridas S."/>
            <person name="Albert R."/>
            <person name="Binder M."/>
            <person name="Bloem J."/>
            <person name="Labutti K."/>
            <person name="Salamov A."/>
            <person name="Andreopoulos B."/>
            <person name="Baker S."/>
            <person name="Barry K."/>
            <person name="Bills G."/>
            <person name="Bluhm B."/>
            <person name="Cannon C."/>
            <person name="Castanera R."/>
            <person name="Culley D."/>
            <person name="Daum C."/>
            <person name="Ezra D."/>
            <person name="Gonzalez J."/>
            <person name="Henrissat B."/>
            <person name="Kuo A."/>
            <person name="Liang C."/>
            <person name="Lipzen A."/>
            <person name="Lutzoni F."/>
            <person name="Magnuson J."/>
            <person name="Mondo S."/>
            <person name="Nolan M."/>
            <person name="Ohm R."/>
            <person name="Pangilinan J."/>
            <person name="Park H.-J."/>
            <person name="Ramirez L."/>
            <person name="Alfaro M."/>
            <person name="Sun H."/>
            <person name="Tritt A."/>
            <person name="Yoshinaga Y."/>
            <person name="Zwiers L.-H."/>
            <person name="Turgeon B."/>
            <person name="Goodwin S."/>
            <person name="Spatafora J."/>
            <person name="Crous P."/>
            <person name="Grigoriev I."/>
        </authorList>
    </citation>
    <scope>NUCLEOTIDE SEQUENCE</scope>
    <source>
        <strain evidence="9">CBS 116435</strain>
    </source>
</reference>
<accession>A0A9P4Q7H4</accession>
<evidence type="ECO:0000256" key="4">
    <source>
        <dbReference type="ARBA" id="ARBA00022980"/>
    </source>
</evidence>
<dbReference type="Pfam" id="PF10236">
    <property type="entry name" value="DAP3"/>
    <property type="match status" value="1"/>
</dbReference>
<keyword evidence="6" id="KW-0687">Ribonucleoprotein</keyword>
<feature type="region of interest" description="Disordered" evidence="8">
    <location>
        <begin position="38"/>
        <end position="83"/>
    </location>
</feature>
<keyword evidence="4" id="KW-0689">Ribosomal protein</keyword>
<dbReference type="OrthoDB" id="274828at2759"/>
<comment type="caution">
    <text evidence="9">The sequence shown here is derived from an EMBL/GenBank/DDBJ whole genome shotgun (WGS) entry which is preliminary data.</text>
</comment>
<dbReference type="GO" id="GO:0003735">
    <property type="term" value="F:structural constituent of ribosome"/>
    <property type="evidence" value="ECO:0007669"/>
    <property type="project" value="TreeGrafter"/>
</dbReference>
<protein>
    <recommendedName>
        <fullName evidence="7">Small ribosomal subunit protein mS29</fullName>
    </recommendedName>
</protein>
<evidence type="ECO:0000313" key="10">
    <source>
        <dbReference type="Proteomes" id="UP000799441"/>
    </source>
</evidence>
<evidence type="ECO:0000256" key="1">
    <source>
        <dbReference type="ARBA" id="ARBA00004173"/>
    </source>
</evidence>
<dbReference type="InterPro" id="IPR019368">
    <property type="entry name" value="Ribosomal_mS29"/>
</dbReference>
<keyword evidence="3" id="KW-0809">Transit peptide</keyword>
<evidence type="ECO:0000313" key="9">
    <source>
        <dbReference type="EMBL" id="KAF2720683.1"/>
    </source>
</evidence>
<dbReference type="PANTHER" id="PTHR12810:SF0">
    <property type="entry name" value="SMALL RIBOSOMAL SUBUNIT PROTEIN MS29"/>
    <property type="match status" value="1"/>
</dbReference>
<name>A0A9P4Q7H4_9PEZI</name>
<dbReference type="GO" id="GO:0005763">
    <property type="term" value="C:mitochondrial small ribosomal subunit"/>
    <property type="evidence" value="ECO:0007669"/>
    <property type="project" value="TreeGrafter"/>
</dbReference>
<proteinExistence type="inferred from homology"/>
<evidence type="ECO:0000256" key="7">
    <source>
        <dbReference type="ARBA" id="ARBA00035140"/>
    </source>
</evidence>
<comment type="subcellular location">
    <subcellularLocation>
        <location evidence="1">Mitochondrion</location>
    </subcellularLocation>
</comment>
<evidence type="ECO:0000256" key="5">
    <source>
        <dbReference type="ARBA" id="ARBA00023128"/>
    </source>
</evidence>
<comment type="similarity">
    <text evidence="2">Belongs to the mitochondrion-specific ribosomal protein mS29 family.</text>
</comment>
<dbReference type="PANTHER" id="PTHR12810">
    <property type="entry name" value="MITOCHONDRIAL 28S RIBOSOMAL PROTEIN S29"/>
    <property type="match status" value="1"/>
</dbReference>
<dbReference type="Proteomes" id="UP000799441">
    <property type="component" value="Unassembled WGS sequence"/>
</dbReference>
<evidence type="ECO:0000256" key="2">
    <source>
        <dbReference type="ARBA" id="ARBA00009863"/>
    </source>
</evidence>
<organism evidence="9 10">
    <name type="scientific">Polychaeton citri CBS 116435</name>
    <dbReference type="NCBI Taxonomy" id="1314669"/>
    <lineage>
        <taxon>Eukaryota</taxon>
        <taxon>Fungi</taxon>
        <taxon>Dikarya</taxon>
        <taxon>Ascomycota</taxon>
        <taxon>Pezizomycotina</taxon>
        <taxon>Dothideomycetes</taxon>
        <taxon>Dothideomycetidae</taxon>
        <taxon>Capnodiales</taxon>
        <taxon>Capnodiaceae</taxon>
        <taxon>Polychaeton</taxon>
    </lineage>
</organism>
<dbReference type="EMBL" id="MU003797">
    <property type="protein sequence ID" value="KAF2720683.1"/>
    <property type="molecule type" value="Genomic_DNA"/>
</dbReference>
<feature type="compositionally biased region" description="Basic residues" evidence="8">
    <location>
        <begin position="47"/>
        <end position="68"/>
    </location>
</feature>
<gene>
    <name evidence="9" type="ORF">K431DRAFT_270255</name>
</gene>
<keyword evidence="5" id="KW-0496">Mitochondrion</keyword>
<evidence type="ECO:0000256" key="8">
    <source>
        <dbReference type="SAM" id="MobiDB-lite"/>
    </source>
</evidence>
<evidence type="ECO:0000256" key="6">
    <source>
        <dbReference type="ARBA" id="ARBA00023274"/>
    </source>
</evidence>
<keyword evidence="10" id="KW-1185">Reference proteome</keyword>
<dbReference type="AlphaFoldDB" id="A0A9P4Q7H4"/>
<sequence length="480" mass="52128">MPPRLPLSSTGTPSPFCLQCLQQSLSTIQPVHRAAFSSSSRLAANPPKKKGAVAKPIHRQGRTLRLSKGKREGGSGRPPAVGERKAFRKRVVLSNTNALEVPNLKELGASNVDTGSVRASKGQVLAFANESVDNLRALEGFKPTQGWSQFRRPATLVREETVQLAEKLDEASLKKTVREVIHGPRGSGKSVLQLQGLALASLRGFVIIHIPEARDIVNAHTSYEPVETAFRTLYSQPHYTAQLLANVARANHHILSKLQLGLKHELPIPIQQNITLQRFAELGASDTDISVPVWRALWLELTATSSNSAGGLQRPPLYISMDGADHAMRDSAYLNSEAKPIHAHDLTLINDFVSVLSGKRPLPNGGMVVAALSESNRASTPTLDFCLARIHARRQGEELQKPDAFLAWDERIFNAILAKGLSVKRLSGLTKEEAKGVMEYYAQSGVMRASVTPGLIGEKWSLAGGGIIGELEKAAVSMRF</sequence>